<dbReference type="SUPFAM" id="SSF55073">
    <property type="entry name" value="Nucleotide cyclase"/>
    <property type="match status" value="1"/>
</dbReference>
<protein>
    <submittedName>
        <fullName evidence="3">Diguanylate cyclase</fullName>
    </submittedName>
</protein>
<reference evidence="3 4" key="1">
    <citation type="journal article" date="2020" name="mSystems">
        <title>Defining Genomic and Predicted Metabolic Features of the Acetobacterium Genus.</title>
        <authorList>
            <person name="Ross D.E."/>
            <person name="Marshall C.W."/>
            <person name="Gulliver D."/>
            <person name="May H.D."/>
            <person name="Norman R.S."/>
        </authorList>
    </citation>
    <scope>NUCLEOTIDE SEQUENCE [LARGE SCALE GENOMIC DNA]</scope>
    <source>
        <strain evidence="3 4">DSM 9173</strain>
    </source>
</reference>
<dbReference type="InterPro" id="IPR000160">
    <property type="entry name" value="GGDEF_dom"/>
</dbReference>
<dbReference type="InterPro" id="IPR043128">
    <property type="entry name" value="Rev_trsase/Diguanyl_cyclase"/>
</dbReference>
<keyword evidence="1" id="KW-0812">Transmembrane</keyword>
<evidence type="ECO:0000313" key="3">
    <source>
        <dbReference type="EMBL" id="MBC3797270.1"/>
    </source>
</evidence>
<feature type="transmembrane region" description="Helical" evidence="1">
    <location>
        <begin position="43"/>
        <end position="65"/>
    </location>
</feature>
<proteinExistence type="predicted"/>
<evidence type="ECO:0000313" key="4">
    <source>
        <dbReference type="Proteomes" id="UP000653358"/>
    </source>
</evidence>
<keyword evidence="1" id="KW-0472">Membrane</keyword>
<evidence type="ECO:0000256" key="1">
    <source>
        <dbReference type="SAM" id="Phobius"/>
    </source>
</evidence>
<accession>A0ABR6WLB1</accession>
<dbReference type="Proteomes" id="UP000653358">
    <property type="component" value="Unassembled WGS sequence"/>
</dbReference>
<evidence type="ECO:0000259" key="2">
    <source>
        <dbReference type="PROSITE" id="PS50887"/>
    </source>
</evidence>
<keyword evidence="1" id="KW-1133">Transmembrane helix</keyword>
<name>A0ABR6WLB1_9FIRM</name>
<dbReference type="InterPro" id="IPR029787">
    <property type="entry name" value="Nucleotide_cyclase"/>
</dbReference>
<dbReference type="EMBL" id="WJBB01000009">
    <property type="protein sequence ID" value="MBC3797270.1"/>
    <property type="molecule type" value="Genomic_DNA"/>
</dbReference>
<dbReference type="PROSITE" id="PS50887">
    <property type="entry name" value="GGDEF"/>
    <property type="match status" value="1"/>
</dbReference>
<gene>
    <name evidence="3" type="ORF">GH807_09440</name>
</gene>
<dbReference type="Pfam" id="PF00990">
    <property type="entry name" value="GGDEF"/>
    <property type="match status" value="1"/>
</dbReference>
<comment type="caution">
    <text evidence="3">The sequence shown here is derived from an EMBL/GenBank/DDBJ whole genome shotgun (WGS) entry which is preliminary data.</text>
</comment>
<feature type="domain" description="GGDEF" evidence="2">
    <location>
        <begin position="115"/>
        <end position="234"/>
    </location>
</feature>
<sequence length="234" mass="26941">MLIMKQFKPYKLLQTVIMIFFTIVCFILALYLSHLDAPLSSSIYLTLLLICILVVFIINFVCILYDLSVFQKMSLDYFDVNKIAYLDQLTGKANRCSFDLLLKDFAAAEEIPNIGCLAFSLINLPSINKTKGYEHGDLIIRDFSEMLNDLSESYGIFGRNSGNEFIVVIRQCDHVKIEEFIKELDIQIEVHNFLLEYQGINYHYGCVLNAEENFDAISQIISLSIQRMLKKNDL</sequence>
<feature type="transmembrane region" description="Helical" evidence="1">
    <location>
        <begin position="12"/>
        <end position="31"/>
    </location>
</feature>
<organism evidence="3 4">
    <name type="scientific">Acetobacterium tundrae</name>
    <dbReference type="NCBI Taxonomy" id="132932"/>
    <lineage>
        <taxon>Bacteria</taxon>
        <taxon>Bacillati</taxon>
        <taxon>Bacillota</taxon>
        <taxon>Clostridia</taxon>
        <taxon>Eubacteriales</taxon>
        <taxon>Eubacteriaceae</taxon>
        <taxon>Acetobacterium</taxon>
    </lineage>
</organism>
<dbReference type="SMART" id="SM00267">
    <property type="entry name" value="GGDEF"/>
    <property type="match status" value="1"/>
</dbReference>
<dbReference type="Gene3D" id="3.30.70.270">
    <property type="match status" value="1"/>
</dbReference>
<keyword evidence="4" id="KW-1185">Reference proteome</keyword>